<feature type="transmembrane region" description="Helical" evidence="1">
    <location>
        <begin position="252"/>
        <end position="270"/>
    </location>
</feature>
<dbReference type="Pfam" id="PF01757">
    <property type="entry name" value="Acyl_transf_3"/>
    <property type="match status" value="1"/>
</dbReference>
<feature type="transmembrane region" description="Helical" evidence="1">
    <location>
        <begin position="34"/>
        <end position="51"/>
    </location>
</feature>
<protein>
    <recommendedName>
        <fullName evidence="2">GH16 domain-containing protein</fullName>
    </recommendedName>
</protein>
<proteinExistence type="predicted"/>
<feature type="transmembrane region" description="Helical" evidence="1">
    <location>
        <begin position="358"/>
        <end position="380"/>
    </location>
</feature>
<feature type="transmembrane region" description="Helical" evidence="1">
    <location>
        <begin position="291"/>
        <end position="311"/>
    </location>
</feature>
<feature type="transmembrane region" description="Helical" evidence="1">
    <location>
        <begin position="229"/>
        <end position="246"/>
    </location>
</feature>
<dbReference type="Proteomes" id="UP001499854">
    <property type="component" value="Unassembled WGS sequence"/>
</dbReference>
<evidence type="ECO:0000313" key="4">
    <source>
        <dbReference type="Proteomes" id="UP001499854"/>
    </source>
</evidence>
<feature type="transmembrane region" description="Helical" evidence="1">
    <location>
        <begin position="166"/>
        <end position="184"/>
    </location>
</feature>
<dbReference type="SUPFAM" id="SSF49899">
    <property type="entry name" value="Concanavalin A-like lectins/glucanases"/>
    <property type="match status" value="1"/>
</dbReference>
<dbReference type="EMBL" id="BAAAQM010000024">
    <property type="protein sequence ID" value="GAA1977972.1"/>
    <property type="molecule type" value="Genomic_DNA"/>
</dbReference>
<gene>
    <name evidence="3" type="ORF">GCM10009838_43260</name>
</gene>
<reference evidence="3 4" key="1">
    <citation type="journal article" date="2019" name="Int. J. Syst. Evol. Microbiol.">
        <title>The Global Catalogue of Microorganisms (GCM) 10K type strain sequencing project: providing services to taxonomists for standard genome sequencing and annotation.</title>
        <authorList>
            <consortium name="The Broad Institute Genomics Platform"/>
            <consortium name="The Broad Institute Genome Sequencing Center for Infectious Disease"/>
            <person name="Wu L."/>
            <person name="Ma J."/>
        </authorList>
    </citation>
    <scope>NUCLEOTIDE SEQUENCE [LARGE SCALE GENOMIC DNA]</scope>
    <source>
        <strain evidence="3 4">JCM 16013</strain>
    </source>
</reference>
<dbReference type="RefSeq" id="WP_344658898.1">
    <property type="nucleotide sequence ID" value="NZ_BAAAQM010000024.1"/>
</dbReference>
<dbReference type="PROSITE" id="PS51762">
    <property type="entry name" value="GH16_2"/>
    <property type="match status" value="1"/>
</dbReference>
<feature type="transmembrane region" description="Helical" evidence="1">
    <location>
        <begin position="12"/>
        <end position="28"/>
    </location>
</feature>
<keyword evidence="1" id="KW-0812">Transmembrane</keyword>
<evidence type="ECO:0000313" key="3">
    <source>
        <dbReference type="EMBL" id="GAA1977972.1"/>
    </source>
</evidence>
<accession>A0ABN2S072</accession>
<dbReference type="InterPro" id="IPR000757">
    <property type="entry name" value="Beta-glucanase-like"/>
</dbReference>
<evidence type="ECO:0000259" key="2">
    <source>
        <dbReference type="PROSITE" id="PS51762"/>
    </source>
</evidence>
<feature type="transmembrane region" description="Helical" evidence="1">
    <location>
        <begin position="204"/>
        <end position="222"/>
    </location>
</feature>
<dbReference type="Pfam" id="PF19040">
    <property type="entry name" value="SGNH"/>
    <property type="match status" value="1"/>
</dbReference>
<dbReference type="InterPro" id="IPR050879">
    <property type="entry name" value="Acyltransferase_3"/>
</dbReference>
<keyword evidence="4" id="KW-1185">Reference proteome</keyword>
<dbReference type="Gene3D" id="2.60.120.200">
    <property type="match status" value="1"/>
</dbReference>
<dbReference type="InterPro" id="IPR043968">
    <property type="entry name" value="SGNH"/>
</dbReference>
<sequence>MADRDFRPDIEGLRAVAVLTVLGFHAAVPGMAGGYVGVDVFFVVSGFLITGQILGRQGFSLSEFYARRARRILPAACVVLLFTALATWILLPPLRQHDVAYDLLTAALNGGNWRFVADQTDYLAASRAPSPLLHYWSLGVEEQFYVVWAPLVLLAIVAARRRRSSVRAFVLAEILLLSAVSLALSLHWTTTSAPLAYMGSPSRAWQFGAGAILAVAVSGRTVGLRHVRTAAGFAGLALVLAATVAFDARTPYPGTAALMPVAGTVLVLFAGAGEYPKASIPSLLAIRPARAVGRLSFALYLWHWPILVLAQAEWGDLAWGTAAALAALSAVPAYATMRLVEQPLRFSKLITSTPRRGLAIGATAVMLPLAAGLVVGTGAARTLGDAQPFDVRALPTAAPAGPHLLAVPAAARTGGTTVPSPAQARKDFPPDEGCEVAPEAAVSTLCLFRPAPPGSPTATGLVRDLDPPSPDGLPAGRIVLIGDSHAGQWFSAVSRVAADRHLAVEERVKQGCPFADLKVTSPVLGRDYRECYTWRASVLEQLRRETRPALIIVSELDWYAPAATTAEAWEGPLTSLAALGVPIAGIRDTPKPDTDIPVCVSGAQEQWKDCAFRRGDALAVDPLAIDPRVTPVDFSSLLCPDTTCPAVLDGVLLYRDDSHLTNTAAYLMAPRLAAQLPFAKPWQTVFTADFRGAAGAPLPQQDWIVDTGHCYPGCPAPNWGTGEVEAMSADPANVGLDGHGALRLTPLRGTDGTWTSGRVETRRSDFAAPPGGVLRLSAKVTLPDVTPANGAGYWPAFWLLGSGVRDGTRPWPGGGEIDVLEALNGRASIWSTLHCGALPTGPCGEPGGVSSGEHPCPACASGPHEYAVEVDRSRSPEQIRWSIDGTEVFRVDAARVDAATWDAAVHHGFFVVFDVAVGGTFPGSVGGPAAERPGAATVSGRPMTIESLEVSTRAG</sequence>
<dbReference type="InterPro" id="IPR002656">
    <property type="entry name" value="Acyl_transf_3_dom"/>
</dbReference>
<dbReference type="PANTHER" id="PTHR23028:SF53">
    <property type="entry name" value="ACYL_TRANSF_3 DOMAIN-CONTAINING PROTEIN"/>
    <property type="match status" value="1"/>
</dbReference>
<dbReference type="PANTHER" id="PTHR23028">
    <property type="entry name" value="ACETYLTRANSFERASE"/>
    <property type="match status" value="1"/>
</dbReference>
<feature type="domain" description="GH16" evidence="2">
    <location>
        <begin position="691"/>
        <end position="955"/>
    </location>
</feature>
<feature type="transmembrane region" description="Helical" evidence="1">
    <location>
        <begin position="317"/>
        <end position="337"/>
    </location>
</feature>
<feature type="transmembrane region" description="Helical" evidence="1">
    <location>
        <begin position="72"/>
        <end position="91"/>
    </location>
</feature>
<name>A0ABN2S072_9ACTN</name>
<keyword evidence="1" id="KW-0472">Membrane</keyword>
<keyword evidence="1" id="KW-1133">Transmembrane helix</keyword>
<dbReference type="Pfam" id="PF26113">
    <property type="entry name" value="GH16_XgeA"/>
    <property type="match status" value="1"/>
</dbReference>
<evidence type="ECO:0000256" key="1">
    <source>
        <dbReference type="SAM" id="Phobius"/>
    </source>
</evidence>
<dbReference type="InterPro" id="IPR013320">
    <property type="entry name" value="ConA-like_dom_sf"/>
</dbReference>
<organism evidence="3 4">
    <name type="scientific">Catenulispora subtropica</name>
    <dbReference type="NCBI Taxonomy" id="450798"/>
    <lineage>
        <taxon>Bacteria</taxon>
        <taxon>Bacillati</taxon>
        <taxon>Actinomycetota</taxon>
        <taxon>Actinomycetes</taxon>
        <taxon>Catenulisporales</taxon>
        <taxon>Catenulisporaceae</taxon>
        <taxon>Catenulispora</taxon>
    </lineage>
</organism>
<feature type="transmembrane region" description="Helical" evidence="1">
    <location>
        <begin position="143"/>
        <end position="159"/>
    </location>
</feature>
<comment type="caution">
    <text evidence="3">The sequence shown here is derived from an EMBL/GenBank/DDBJ whole genome shotgun (WGS) entry which is preliminary data.</text>
</comment>